<feature type="binding site" evidence="11">
    <location>
        <position position="414"/>
    </location>
    <ligand>
        <name>Zn(2+)</name>
        <dbReference type="ChEBI" id="CHEBI:29105"/>
        <note>catalytic</note>
    </ligand>
</feature>
<evidence type="ECO:0000256" key="13">
    <source>
        <dbReference type="SAM" id="MobiDB-lite"/>
    </source>
</evidence>
<keyword evidence="6 12" id="KW-0378">Hydrolase</keyword>
<feature type="binding site" evidence="11">
    <location>
        <position position="231"/>
    </location>
    <ligand>
        <name>Zn(2+)</name>
        <dbReference type="ChEBI" id="CHEBI:29105"/>
        <note>catalytic</note>
    </ligand>
</feature>
<keyword evidence="8 12" id="KW-0482">Metalloprotease</keyword>
<dbReference type="GO" id="GO:0006508">
    <property type="term" value="P:proteolysis"/>
    <property type="evidence" value="ECO:0007669"/>
    <property type="project" value="UniProtKB-KW"/>
</dbReference>
<dbReference type="SUPFAM" id="SSF55486">
    <property type="entry name" value="Metalloproteases ('zincins'), catalytic domain"/>
    <property type="match status" value="1"/>
</dbReference>
<keyword evidence="4 12" id="KW-0645">Protease</keyword>
<comment type="subcellular location">
    <subcellularLocation>
        <location evidence="1 12">Secreted</location>
    </subcellularLocation>
</comment>
<dbReference type="InterPro" id="IPR050371">
    <property type="entry name" value="Fungal_virulence_M36"/>
</dbReference>
<evidence type="ECO:0000256" key="6">
    <source>
        <dbReference type="ARBA" id="ARBA00022801"/>
    </source>
</evidence>
<dbReference type="Gene3D" id="3.10.170.10">
    <property type="match status" value="1"/>
</dbReference>
<evidence type="ECO:0000313" key="14">
    <source>
        <dbReference type="EMBL" id="KIK03196.1"/>
    </source>
</evidence>
<feature type="chain" id="PRO_5009360384" description="Extracellular metalloproteinase" evidence="12">
    <location>
        <begin position="27"/>
        <end position="605"/>
    </location>
</feature>
<keyword evidence="9 12" id="KW-0865">Zymogen</keyword>
<keyword evidence="15" id="KW-1185">Reference proteome</keyword>
<dbReference type="EC" id="3.4.24.-" evidence="12"/>
<dbReference type="GO" id="GO:0008270">
    <property type="term" value="F:zinc ion binding"/>
    <property type="evidence" value="ECO:0007669"/>
    <property type="project" value="InterPro"/>
</dbReference>
<evidence type="ECO:0000256" key="9">
    <source>
        <dbReference type="ARBA" id="ARBA00023145"/>
    </source>
</evidence>
<dbReference type="EMBL" id="KN838583">
    <property type="protein sequence ID" value="KIK03196.1"/>
    <property type="molecule type" value="Genomic_DNA"/>
</dbReference>
<gene>
    <name evidence="14" type="ORF">K443DRAFT_489427</name>
</gene>
<evidence type="ECO:0000256" key="3">
    <source>
        <dbReference type="ARBA" id="ARBA00022525"/>
    </source>
</evidence>
<evidence type="ECO:0000256" key="1">
    <source>
        <dbReference type="ARBA" id="ARBA00004613"/>
    </source>
</evidence>
<dbReference type="OrthoDB" id="3227768at2759"/>
<keyword evidence="3 12" id="KW-0964">Secreted</keyword>
<keyword evidence="5 11" id="KW-0479">Metal-binding</keyword>
<dbReference type="Pfam" id="PF02128">
    <property type="entry name" value="Peptidase_M36"/>
    <property type="match status" value="1"/>
</dbReference>
<accession>A0A0C9XE67</accession>
<evidence type="ECO:0000256" key="12">
    <source>
        <dbReference type="RuleBase" id="RU364017"/>
    </source>
</evidence>
<dbReference type="Proteomes" id="UP000054477">
    <property type="component" value="Unassembled WGS sequence"/>
</dbReference>
<dbReference type="CDD" id="cd09596">
    <property type="entry name" value="M36"/>
    <property type="match status" value="1"/>
</dbReference>
<evidence type="ECO:0000256" key="10">
    <source>
        <dbReference type="PIRSR" id="PIRSR601842-1"/>
    </source>
</evidence>
<evidence type="ECO:0000256" key="5">
    <source>
        <dbReference type="ARBA" id="ARBA00022723"/>
    </source>
</evidence>
<protein>
    <recommendedName>
        <fullName evidence="12">Extracellular metalloproteinase</fullName>
        <ecNumber evidence="12">3.4.24.-</ecNumber>
    </recommendedName>
    <alternativeName>
        <fullName evidence="12">Fungalysin</fullName>
    </alternativeName>
</protein>
<dbReference type="PANTHER" id="PTHR33478">
    <property type="entry name" value="EXTRACELLULAR METALLOPROTEINASE MEP"/>
    <property type="match status" value="1"/>
</dbReference>
<feature type="binding site" evidence="11">
    <location>
        <position position="410"/>
    </location>
    <ligand>
        <name>Zn(2+)</name>
        <dbReference type="ChEBI" id="CHEBI:29105"/>
        <note>catalytic</note>
    </ligand>
</feature>
<feature type="region of interest" description="Disordered" evidence="13">
    <location>
        <begin position="252"/>
        <end position="295"/>
    </location>
</feature>
<feature type="active site" evidence="10">
    <location>
        <position position="411"/>
    </location>
</feature>
<reference evidence="14 15" key="1">
    <citation type="submission" date="2014-04" db="EMBL/GenBank/DDBJ databases">
        <authorList>
            <consortium name="DOE Joint Genome Institute"/>
            <person name="Kuo A."/>
            <person name="Kohler A."/>
            <person name="Nagy L.G."/>
            <person name="Floudas D."/>
            <person name="Copeland A."/>
            <person name="Barry K.W."/>
            <person name="Cichocki N."/>
            <person name="Veneault-Fourrey C."/>
            <person name="LaButti K."/>
            <person name="Lindquist E.A."/>
            <person name="Lipzen A."/>
            <person name="Lundell T."/>
            <person name="Morin E."/>
            <person name="Murat C."/>
            <person name="Sun H."/>
            <person name="Tunlid A."/>
            <person name="Henrissat B."/>
            <person name="Grigoriev I.V."/>
            <person name="Hibbett D.S."/>
            <person name="Martin F."/>
            <person name="Nordberg H.P."/>
            <person name="Cantor M.N."/>
            <person name="Hua S.X."/>
        </authorList>
    </citation>
    <scope>NUCLEOTIDE SEQUENCE [LARGE SCALE GENOMIC DNA]</scope>
    <source>
        <strain evidence="14 15">LaAM-08-1</strain>
    </source>
</reference>
<keyword evidence="12" id="KW-0732">Signal</keyword>
<evidence type="ECO:0000256" key="4">
    <source>
        <dbReference type="ARBA" id="ARBA00022670"/>
    </source>
</evidence>
<organism evidence="14 15">
    <name type="scientific">Laccaria amethystina LaAM-08-1</name>
    <dbReference type="NCBI Taxonomy" id="1095629"/>
    <lineage>
        <taxon>Eukaryota</taxon>
        <taxon>Fungi</taxon>
        <taxon>Dikarya</taxon>
        <taxon>Basidiomycota</taxon>
        <taxon>Agaricomycotina</taxon>
        <taxon>Agaricomycetes</taxon>
        <taxon>Agaricomycetidae</taxon>
        <taxon>Agaricales</taxon>
        <taxon>Agaricineae</taxon>
        <taxon>Hydnangiaceae</taxon>
        <taxon>Laccaria</taxon>
    </lineage>
</organism>
<proteinExistence type="inferred from homology"/>
<comment type="similarity">
    <text evidence="2 12">Belongs to the peptidase M36 family.</text>
</comment>
<feature type="binding site" evidence="11">
    <location>
        <position position="439"/>
    </location>
    <ligand>
        <name>Zn(2+)</name>
        <dbReference type="ChEBI" id="CHEBI:29105"/>
        <note>catalytic</note>
    </ligand>
</feature>
<comment type="cofactor">
    <cofactor evidence="11">
        <name>Zn(2+)</name>
        <dbReference type="ChEBI" id="CHEBI:29105"/>
    </cofactor>
    <text evidence="11">Binds 1 zinc ion per subunit.</text>
</comment>
<name>A0A0C9XE67_9AGAR</name>
<dbReference type="GO" id="GO:0004222">
    <property type="term" value="F:metalloendopeptidase activity"/>
    <property type="evidence" value="ECO:0007669"/>
    <property type="project" value="InterPro"/>
</dbReference>
<dbReference type="Gene3D" id="1.10.390.10">
    <property type="entry name" value="Neutral Protease Domain 2"/>
    <property type="match status" value="1"/>
</dbReference>
<evidence type="ECO:0000256" key="11">
    <source>
        <dbReference type="PIRSR" id="PIRSR601842-2"/>
    </source>
</evidence>
<dbReference type="InterPro" id="IPR001842">
    <property type="entry name" value="Peptidase_M36"/>
</dbReference>
<dbReference type="PANTHER" id="PTHR33478:SF1">
    <property type="entry name" value="EXTRACELLULAR METALLOPROTEINASE MEP"/>
    <property type="match status" value="1"/>
</dbReference>
<evidence type="ECO:0000256" key="7">
    <source>
        <dbReference type="ARBA" id="ARBA00022833"/>
    </source>
</evidence>
<dbReference type="HOGENOM" id="CLU_012703_4_2_1"/>
<evidence type="ECO:0000256" key="8">
    <source>
        <dbReference type="ARBA" id="ARBA00023049"/>
    </source>
</evidence>
<dbReference type="InterPro" id="IPR027268">
    <property type="entry name" value="Peptidase_M4/M1_CTD_sf"/>
</dbReference>
<dbReference type="GO" id="GO:0005615">
    <property type="term" value="C:extracellular space"/>
    <property type="evidence" value="ECO:0007669"/>
    <property type="project" value="InterPro"/>
</dbReference>
<reference evidence="15" key="2">
    <citation type="submission" date="2015-01" db="EMBL/GenBank/DDBJ databases">
        <title>Evolutionary Origins and Diversification of the Mycorrhizal Mutualists.</title>
        <authorList>
            <consortium name="DOE Joint Genome Institute"/>
            <consortium name="Mycorrhizal Genomics Consortium"/>
            <person name="Kohler A."/>
            <person name="Kuo A."/>
            <person name="Nagy L.G."/>
            <person name="Floudas D."/>
            <person name="Copeland A."/>
            <person name="Barry K.W."/>
            <person name="Cichocki N."/>
            <person name="Veneault-Fourrey C."/>
            <person name="LaButti K."/>
            <person name="Lindquist E.A."/>
            <person name="Lipzen A."/>
            <person name="Lundell T."/>
            <person name="Morin E."/>
            <person name="Murat C."/>
            <person name="Riley R."/>
            <person name="Ohm R."/>
            <person name="Sun H."/>
            <person name="Tunlid A."/>
            <person name="Henrissat B."/>
            <person name="Grigoriev I.V."/>
            <person name="Hibbett D.S."/>
            <person name="Martin F."/>
        </authorList>
    </citation>
    <scope>NUCLEOTIDE SEQUENCE [LARGE SCALE GENOMIC DNA]</scope>
    <source>
        <strain evidence="15">LaAM-08-1</strain>
    </source>
</reference>
<dbReference type="AlphaFoldDB" id="A0A0C9XE67"/>
<evidence type="ECO:0000256" key="2">
    <source>
        <dbReference type="ARBA" id="ARBA00006006"/>
    </source>
</evidence>
<evidence type="ECO:0000313" key="15">
    <source>
        <dbReference type="Proteomes" id="UP000054477"/>
    </source>
</evidence>
<keyword evidence="7 11" id="KW-0862">Zinc</keyword>
<feature type="compositionally biased region" description="Low complexity" evidence="13">
    <location>
        <begin position="267"/>
        <end position="295"/>
    </location>
</feature>
<sequence length="605" mass="65430">MVFSIQKSFLSLLVTVLLATISSVQATPYPSFSKHSTHRVRHVGRGLKVEVYHPKNTFKTYGADGVPSTGSSKPLNESAMSFISSTGVDPKDMAWKSGYTEGEAKFAYKAKFAYIKQAYNGVPFANAVANVAFHGDKVISYGSSFIDPKTAKMAPSTPSITWKSALPAIESALDGKHNGIEPTLEYLVKSDGSVALTHVLQIRNEETNAWYEAFVDGHSGALISVTDFVAHASYTVLPITKQTFPEGLETLRDPQDLQSSPLGWHDTGSGNSTTTSGNNVISFKSTPSAPSTQSSAGLNFNRVYTDAQDPTTASNIDAAKTNAFYVINSMHDFAYRYGFTEQAFNFQQSNFGQGGREGDGVLMSVQDASGVNNANFATPPDGQSGQCRMFIWTLTNPRRDGTMENDIVIHEMTHGITNRMTGGGTGRCLQTTEAGGMGEGWSDAMADWMAQSSANTKDFVVGQYVSNRAQGLRSFPYSTSATTNPLRYSSLQQLTEVHDIGEVWANMLHQVYAALVAARGFSNRKLTDADGKEGNVVFMRVMMDALAIQPCNPTFVQARDAILQADQNRYNGANKCIIAKAFASRGLGLKANGRFVDDLTLPTGC</sequence>
<feature type="signal peptide" evidence="12">
    <location>
        <begin position="1"/>
        <end position="26"/>
    </location>
</feature>